<accession>F4X8I1</accession>
<evidence type="ECO:0000256" key="1">
    <source>
        <dbReference type="SAM" id="MobiDB-lite"/>
    </source>
</evidence>
<reference evidence="2" key="1">
    <citation type="submission" date="2011-02" db="EMBL/GenBank/DDBJ databases">
        <title>The genome of the leaf-cutting ant Acromyrmex echinatior suggests key adaptations to social evolution and fungus farming.</title>
        <authorList>
            <person name="Nygaard S."/>
            <person name="Zhang G."/>
        </authorList>
    </citation>
    <scope>NUCLEOTIDE SEQUENCE</scope>
</reference>
<keyword evidence="3" id="KW-1185">Reference proteome</keyword>
<dbReference type="AlphaFoldDB" id="F4X8I1"/>
<name>F4X8I1_ACREC</name>
<feature type="region of interest" description="Disordered" evidence="1">
    <location>
        <begin position="33"/>
        <end position="64"/>
    </location>
</feature>
<dbReference type="EMBL" id="GL888932">
    <property type="protein sequence ID" value="EGI57250.1"/>
    <property type="molecule type" value="Genomic_DNA"/>
</dbReference>
<sequence>MATAVSLRRQGGPRRATCNMQRVLLQPLQTCMATTETDREDDSRSGKAAGNESGRWDGAETSEAASITKRNLEVGLHKDAEGWHSYDVITSCEAVTRLGHYPRRTSRTFAAFAIPTRRSNCASFSHLLRPVINFGVVKKREVFLATT</sequence>
<proteinExistence type="predicted"/>
<evidence type="ECO:0000313" key="3">
    <source>
        <dbReference type="Proteomes" id="UP000007755"/>
    </source>
</evidence>
<gene>
    <name evidence="2" type="ORF">G5I_14720</name>
</gene>
<dbReference type="InParanoid" id="F4X8I1"/>
<evidence type="ECO:0000313" key="2">
    <source>
        <dbReference type="EMBL" id="EGI57250.1"/>
    </source>
</evidence>
<dbReference type="Proteomes" id="UP000007755">
    <property type="component" value="Unassembled WGS sequence"/>
</dbReference>
<organism evidence="3">
    <name type="scientific">Acromyrmex echinatior</name>
    <name type="common">Panamanian leafcutter ant</name>
    <name type="synonym">Acromyrmex octospinosus echinatior</name>
    <dbReference type="NCBI Taxonomy" id="103372"/>
    <lineage>
        <taxon>Eukaryota</taxon>
        <taxon>Metazoa</taxon>
        <taxon>Ecdysozoa</taxon>
        <taxon>Arthropoda</taxon>
        <taxon>Hexapoda</taxon>
        <taxon>Insecta</taxon>
        <taxon>Pterygota</taxon>
        <taxon>Neoptera</taxon>
        <taxon>Endopterygota</taxon>
        <taxon>Hymenoptera</taxon>
        <taxon>Apocrita</taxon>
        <taxon>Aculeata</taxon>
        <taxon>Formicoidea</taxon>
        <taxon>Formicidae</taxon>
        <taxon>Myrmicinae</taxon>
        <taxon>Acromyrmex</taxon>
    </lineage>
</organism>
<protein>
    <submittedName>
        <fullName evidence="2">Uncharacterized protein</fullName>
    </submittedName>
</protein>